<dbReference type="Pfam" id="PF16044">
    <property type="entry name" value="DUF4796_C"/>
    <property type="match status" value="1"/>
</dbReference>
<dbReference type="InterPro" id="IPR053921">
    <property type="entry name" value="MKRN2OS-like_C"/>
</dbReference>
<organism evidence="3 4">
    <name type="scientific">Aphis gossypii</name>
    <name type="common">Cotton aphid</name>
    <dbReference type="NCBI Taxonomy" id="80765"/>
    <lineage>
        <taxon>Eukaryota</taxon>
        <taxon>Metazoa</taxon>
        <taxon>Ecdysozoa</taxon>
        <taxon>Arthropoda</taxon>
        <taxon>Hexapoda</taxon>
        <taxon>Insecta</taxon>
        <taxon>Pterygota</taxon>
        <taxon>Neoptera</taxon>
        <taxon>Paraneoptera</taxon>
        <taxon>Hemiptera</taxon>
        <taxon>Sternorrhyncha</taxon>
        <taxon>Aphidomorpha</taxon>
        <taxon>Aphidoidea</taxon>
        <taxon>Aphididae</taxon>
        <taxon>Aphidini</taxon>
        <taxon>Aphis</taxon>
        <taxon>Aphis</taxon>
    </lineage>
</organism>
<dbReference type="EMBL" id="OU899036">
    <property type="protein sequence ID" value="CAH1731929.1"/>
    <property type="molecule type" value="Genomic_DNA"/>
</dbReference>
<accession>A0A9P0J6Q9</accession>
<protein>
    <recommendedName>
        <fullName evidence="5">MKRN2 opposite strand protein</fullName>
    </recommendedName>
</protein>
<dbReference type="PANTHER" id="PTHR33963">
    <property type="entry name" value="MKRN2 OPPOSITE STRAND PROTEIN"/>
    <property type="match status" value="1"/>
</dbReference>
<dbReference type="PANTHER" id="PTHR33963:SF2">
    <property type="entry name" value="MKRN2 OPPOSITE STRAND PROTEIN"/>
    <property type="match status" value="1"/>
</dbReference>
<reference evidence="3" key="2">
    <citation type="submission" date="2022-10" db="EMBL/GenBank/DDBJ databases">
        <authorList>
            <consortium name="ENA_rothamsted_submissions"/>
            <consortium name="culmorum"/>
            <person name="King R."/>
        </authorList>
    </citation>
    <scope>NUCLEOTIDE SEQUENCE</scope>
</reference>
<reference evidence="3" key="1">
    <citation type="submission" date="2022-02" db="EMBL/GenBank/DDBJ databases">
        <authorList>
            <person name="King R."/>
        </authorList>
    </citation>
    <scope>NUCLEOTIDE SEQUENCE</scope>
</reference>
<name>A0A9P0J6Q9_APHGO</name>
<dbReference type="InterPro" id="IPR032016">
    <property type="entry name" value="MKRN2OS-like"/>
</dbReference>
<evidence type="ECO:0008006" key="5">
    <source>
        <dbReference type="Google" id="ProtNLM"/>
    </source>
</evidence>
<dbReference type="InterPro" id="IPR053922">
    <property type="entry name" value="MKRN2OS-like_N"/>
</dbReference>
<dbReference type="AlphaFoldDB" id="A0A9P0J6Q9"/>
<feature type="domain" description="MKRN2 opposite strand protein-like C-terminal" evidence="1">
    <location>
        <begin position="41"/>
        <end position="195"/>
    </location>
</feature>
<proteinExistence type="predicted"/>
<dbReference type="Proteomes" id="UP001154329">
    <property type="component" value="Chromosome 3"/>
</dbReference>
<feature type="domain" description="MKRN2 opposite strand protein-like N-terminal" evidence="2">
    <location>
        <begin position="6"/>
        <end position="34"/>
    </location>
</feature>
<evidence type="ECO:0000259" key="1">
    <source>
        <dbReference type="Pfam" id="PF16044"/>
    </source>
</evidence>
<dbReference type="Pfam" id="PF22795">
    <property type="entry name" value="DUF4796_N"/>
    <property type="match status" value="1"/>
</dbReference>
<dbReference type="OrthoDB" id="10065749at2759"/>
<sequence length="214" mass="25276">MNNDSGIISFQHCNHKNIYCINIPTNCPICKKCLKYMQNIPVRVPYPFVRASQQSCSIIVKPTQGDFLNNYQLMDDLHIGVTSSRGTVVSYDWNGIIEDTDNWQECLVVFQLNDHFMEKYWDTVLTNIVKNECWNSSRYNEEDHNCFSFIIAFMKQFYTFKSPVHHIETREDFAELYVAPTTIKAYKYIYLYRKIIQNGFYIYSQPSNEILCTQ</sequence>
<evidence type="ECO:0000313" key="4">
    <source>
        <dbReference type="Proteomes" id="UP001154329"/>
    </source>
</evidence>
<evidence type="ECO:0000259" key="2">
    <source>
        <dbReference type="Pfam" id="PF22795"/>
    </source>
</evidence>
<keyword evidence="4" id="KW-1185">Reference proteome</keyword>
<gene>
    <name evidence="3" type="ORF">APHIGO_LOCUS8541</name>
</gene>
<evidence type="ECO:0000313" key="3">
    <source>
        <dbReference type="EMBL" id="CAH1731929.1"/>
    </source>
</evidence>